<dbReference type="SUPFAM" id="SSF55729">
    <property type="entry name" value="Acyl-CoA N-acyltransferases (Nat)"/>
    <property type="match status" value="1"/>
</dbReference>
<dbReference type="Gene3D" id="3.40.630.30">
    <property type="match status" value="1"/>
</dbReference>
<evidence type="ECO:0000259" key="1">
    <source>
        <dbReference type="PROSITE" id="PS51186"/>
    </source>
</evidence>
<feature type="domain" description="N-acetyltransferase" evidence="1">
    <location>
        <begin position="96"/>
        <end position="234"/>
    </location>
</feature>
<gene>
    <name evidence="2" type="ORF">SAMN06265348_104234</name>
</gene>
<keyword evidence="3" id="KW-1185">Reference proteome</keyword>
<organism evidence="2 3">
    <name type="scientific">Pedobacter westerhofensis</name>
    <dbReference type="NCBI Taxonomy" id="425512"/>
    <lineage>
        <taxon>Bacteria</taxon>
        <taxon>Pseudomonadati</taxon>
        <taxon>Bacteroidota</taxon>
        <taxon>Sphingobacteriia</taxon>
        <taxon>Sphingobacteriales</taxon>
        <taxon>Sphingobacteriaceae</taxon>
        <taxon>Pedobacter</taxon>
    </lineage>
</organism>
<name>A0A521CVN6_9SPHI</name>
<evidence type="ECO:0000313" key="2">
    <source>
        <dbReference type="EMBL" id="SMO63483.1"/>
    </source>
</evidence>
<dbReference type="CDD" id="cd04301">
    <property type="entry name" value="NAT_SF"/>
    <property type="match status" value="1"/>
</dbReference>
<reference evidence="2 3" key="1">
    <citation type="submission" date="2017-05" db="EMBL/GenBank/DDBJ databases">
        <authorList>
            <person name="Varghese N."/>
            <person name="Submissions S."/>
        </authorList>
    </citation>
    <scope>NUCLEOTIDE SEQUENCE [LARGE SCALE GENOMIC DNA]</scope>
    <source>
        <strain evidence="2 3">DSM 19036</strain>
    </source>
</reference>
<dbReference type="OrthoDB" id="9797456at2"/>
<dbReference type="InterPro" id="IPR000182">
    <property type="entry name" value="GNAT_dom"/>
</dbReference>
<protein>
    <submittedName>
        <fullName evidence="2">FR47-like protein</fullName>
    </submittedName>
</protein>
<dbReference type="Proteomes" id="UP000320300">
    <property type="component" value="Unassembled WGS sequence"/>
</dbReference>
<dbReference type="EMBL" id="FXTN01000004">
    <property type="protein sequence ID" value="SMO63483.1"/>
    <property type="molecule type" value="Genomic_DNA"/>
</dbReference>
<dbReference type="AlphaFoldDB" id="A0A521CVN6"/>
<proteinExistence type="predicted"/>
<accession>A0A521CVN6</accession>
<sequence length="234" mass="26715">MFNMTTDDLSVLDNPLWHSLTTIHKQYCTGEGKIRVVLPEIFPYFAIENPAAEDQLGRIIPWLKAGDHLSLLGAIPARIPEALKLDYKYEIFQMIADRNELLPESLDAAIERIEDSDEVLAIKTDVDPHYYQPDTFKLGRFFGIRDHNKLVAVAGERIKLPGFTEISSVCTYPEYRGRGYATQLITHLHNLNLKEGYIPFLHLTKDNPSIRLYEKLGFRMRSSPSICSFSLEAT</sequence>
<evidence type="ECO:0000313" key="3">
    <source>
        <dbReference type="Proteomes" id="UP000320300"/>
    </source>
</evidence>
<dbReference type="GO" id="GO:0016747">
    <property type="term" value="F:acyltransferase activity, transferring groups other than amino-acyl groups"/>
    <property type="evidence" value="ECO:0007669"/>
    <property type="project" value="InterPro"/>
</dbReference>
<dbReference type="InterPro" id="IPR016181">
    <property type="entry name" value="Acyl_CoA_acyltransferase"/>
</dbReference>
<dbReference type="Pfam" id="PF08445">
    <property type="entry name" value="FR47"/>
    <property type="match status" value="1"/>
</dbReference>
<dbReference type="PROSITE" id="PS51186">
    <property type="entry name" value="GNAT"/>
    <property type="match status" value="1"/>
</dbReference>
<dbReference type="InterPro" id="IPR013653">
    <property type="entry name" value="GCN5-like_dom"/>
</dbReference>